<evidence type="ECO:0000256" key="1">
    <source>
        <dbReference type="ARBA" id="ARBA00009716"/>
    </source>
</evidence>
<dbReference type="PANTHER" id="PTHR43100">
    <property type="entry name" value="GLUTAMATE SYNTHASE [NADPH] SMALL CHAIN"/>
    <property type="match status" value="1"/>
</dbReference>
<dbReference type="InterPro" id="IPR036485">
    <property type="entry name" value="Glu_synth_asu_C_sf"/>
</dbReference>
<dbReference type="InterPro" id="IPR017896">
    <property type="entry name" value="4Fe4S_Fe-S-bd"/>
</dbReference>
<feature type="domain" description="4Fe-4S ferredoxin-type" evidence="4">
    <location>
        <begin position="59"/>
        <end position="89"/>
    </location>
</feature>
<evidence type="ECO:0000313" key="5">
    <source>
        <dbReference type="EMBL" id="KKK64611.1"/>
    </source>
</evidence>
<dbReference type="GO" id="GO:0006537">
    <property type="term" value="P:glutamate biosynthetic process"/>
    <property type="evidence" value="ECO:0007669"/>
    <property type="project" value="InterPro"/>
</dbReference>
<dbReference type="InterPro" id="IPR002932">
    <property type="entry name" value="Glu_synthdom"/>
</dbReference>
<dbReference type="Gene3D" id="3.20.20.70">
    <property type="entry name" value="Aldolase class I"/>
    <property type="match status" value="1"/>
</dbReference>
<dbReference type="PANTHER" id="PTHR43100:SF1">
    <property type="entry name" value="GLUTAMATE SYNTHASE [NADPH] SMALL CHAIN"/>
    <property type="match status" value="1"/>
</dbReference>
<dbReference type="Gene3D" id="2.160.20.60">
    <property type="entry name" value="Glutamate synthase, alpha subunit, C-terminal domain"/>
    <property type="match status" value="1"/>
</dbReference>
<dbReference type="EMBL" id="LAZR01060944">
    <property type="protein sequence ID" value="KKK64611.1"/>
    <property type="molecule type" value="Genomic_DNA"/>
</dbReference>
<name>A0A0F8ZXD5_9ZZZZ</name>
<reference evidence="5" key="1">
    <citation type="journal article" date="2015" name="Nature">
        <title>Complex archaea that bridge the gap between prokaryotes and eukaryotes.</title>
        <authorList>
            <person name="Spang A."/>
            <person name="Saw J.H."/>
            <person name="Jorgensen S.L."/>
            <person name="Zaremba-Niedzwiedzka K."/>
            <person name="Martijn J."/>
            <person name="Lind A.E."/>
            <person name="van Eijk R."/>
            <person name="Schleper C."/>
            <person name="Guy L."/>
            <person name="Ettema T.J."/>
        </authorList>
    </citation>
    <scope>NUCLEOTIDE SEQUENCE</scope>
</reference>
<comment type="similarity">
    <text evidence="1">Belongs to the glutamate synthase family.</text>
</comment>
<dbReference type="EC" id="1.4.1.13" evidence="2"/>
<gene>
    <name evidence="5" type="ORF">LCGC14_2982460</name>
</gene>
<dbReference type="GO" id="GO:0004355">
    <property type="term" value="F:glutamate synthase (NADPH) activity"/>
    <property type="evidence" value="ECO:0007669"/>
    <property type="project" value="UniProtKB-EC"/>
</dbReference>
<dbReference type="AlphaFoldDB" id="A0A0F8ZXD5"/>
<dbReference type="InterPro" id="IPR051394">
    <property type="entry name" value="Glutamate_Synthase"/>
</dbReference>
<organism evidence="5">
    <name type="scientific">marine sediment metagenome</name>
    <dbReference type="NCBI Taxonomy" id="412755"/>
    <lineage>
        <taxon>unclassified sequences</taxon>
        <taxon>metagenomes</taxon>
        <taxon>ecological metagenomes</taxon>
    </lineage>
</organism>
<comment type="caution">
    <text evidence="5">The sequence shown here is derived from an EMBL/GenBank/DDBJ whole genome shotgun (WGS) entry which is preliminary data.</text>
</comment>
<evidence type="ECO:0000256" key="2">
    <source>
        <dbReference type="ARBA" id="ARBA00012079"/>
    </source>
</evidence>
<dbReference type="SUPFAM" id="SSF69336">
    <property type="entry name" value="Alpha subunit of glutamate synthase, C-terminal domain"/>
    <property type="match status" value="1"/>
</dbReference>
<dbReference type="Pfam" id="PF01645">
    <property type="entry name" value="Glu_synthase"/>
    <property type="match status" value="1"/>
</dbReference>
<feature type="non-terminal residue" evidence="5">
    <location>
        <position position="1"/>
    </location>
</feature>
<dbReference type="PROSITE" id="PS51379">
    <property type="entry name" value="4FE4S_FER_2"/>
    <property type="match status" value="1"/>
</dbReference>
<proteinExistence type="inferred from homology"/>
<comment type="catalytic activity">
    <reaction evidence="3">
        <text>2 L-glutamate + NADP(+) = L-glutamine + 2-oxoglutarate + NADPH + H(+)</text>
        <dbReference type="Rhea" id="RHEA:15501"/>
        <dbReference type="ChEBI" id="CHEBI:15378"/>
        <dbReference type="ChEBI" id="CHEBI:16810"/>
        <dbReference type="ChEBI" id="CHEBI:29985"/>
        <dbReference type="ChEBI" id="CHEBI:57783"/>
        <dbReference type="ChEBI" id="CHEBI:58349"/>
        <dbReference type="ChEBI" id="CHEBI:58359"/>
        <dbReference type="EC" id="1.4.1.13"/>
    </reaction>
</comment>
<accession>A0A0F8ZXD5</accession>
<evidence type="ECO:0000256" key="3">
    <source>
        <dbReference type="ARBA" id="ARBA00048151"/>
    </source>
</evidence>
<dbReference type="InterPro" id="IPR013785">
    <property type="entry name" value="Aldolase_TIM"/>
</dbReference>
<evidence type="ECO:0000259" key="4">
    <source>
        <dbReference type="PROSITE" id="PS51379"/>
    </source>
</evidence>
<dbReference type="SUPFAM" id="SSF51395">
    <property type="entry name" value="FMN-linked oxidoreductases"/>
    <property type="match status" value="1"/>
</dbReference>
<protein>
    <recommendedName>
        <fullName evidence="2">glutamate synthase (NADPH)</fullName>
        <ecNumber evidence="2">1.4.1.13</ecNumber>
    </recommendedName>
</protein>
<sequence length="232" mass="26089">SPAKPAETERIATTKNAGALTDVCSMNAAPAMAMAGYCRDTSQLGPWYEQTDSGKGRSWQMALDVESCIMMRKCHLNTCPVGIATQDKELRGRFTGQADILVNFFTMMAEGLREIMAELGFKTINDMVGQTQCLKVIDEVKQKKYKGIDLSPLLYKEKSAPGETLYCSKEQKHLIHDIIDRRMMEEAKDAVENQTPVTLEYDVVNTDRTIGAMLSNEISKKYWCGLRWPAQW</sequence>